<dbReference type="EMBL" id="CP131059">
    <property type="protein sequence ID" value="WNY22752.1"/>
    <property type="molecule type" value="Genomic_DNA"/>
</dbReference>
<proteinExistence type="predicted"/>
<gene>
    <name evidence="2" type="ORF">MmiHf6_00370</name>
</gene>
<evidence type="ECO:0000259" key="1">
    <source>
        <dbReference type="Pfam" id="PF07796"/>
    </source>
</evidence>
<organism evidence="2 3">
    <name type="scientific">Methanimicrococcus hongohii</name>
    <dbReference type="NCBI Taxonomy" id="3028295"/>
    <lineage>
        <taxon>Archaea</taxon>
        <taxon>Methanobacteriati</taxon>
        <taxon>Methanobacteriota</taxon>
        <taxon>Stenosarchaea group</taxon>
        <taxon>Methanomicrobia</taxon>
        <taxon>Methanosarcinales</taxon>
        <taxon>Methanosarcinaceae</taxon>
        <taxon>Methanimicrococcus</taxon>
    </lineage>
</organism>
<dbReference type="AlphaFoldDB" id="A0AA96UY47"/>
<dbReference type="GeneID" id="85194455"/>
<protein>
    <recommendedName>
        <fullName evidence="1">DUF1638 domain-containing protein</fullName>
    </recommendedName>
</protein>
<evidence type="ECO:0000313" key="2">
    <source>
        <dbReference type="EMBL" id="WNY22752.1"/>
    </source>
</evidence>
<sequence length="269" mass="30399">MKTIGILNCKILQDEILYLIETHPEIKEITVIENGVQEEFLQKLNKIGRQYKTVPSIHSLPDAQPPETGKNADDSYSVIIWNVELGLHSIPKKLKENIYENLEQFAPKVNGIFLMYGLCGNVLGNAEEDFKDILPVVILKEANGSVVDDCVGATLGGRTQYLNLLKSFKGVGTLIYTPMFSCSPLADFFMYPEGMFTDEQIYDMNKMMLDGANYQYVAKLHTGLEYTENFDENIQNVADLYNLKVIELEGGSQTIFENCFNELKLKLNI</sequence>
<accession>A0AA96UY47</accession>
<dbReference type="Proteomes" id="UP001302978">
    <property type="component" value="Chromosome"/>
</dbReference>
<evidence type="ECO:0000313" key="3">
    <source>
        <dbReference type="Proteomes" id="UP001302978"/>
    </source>
</evidence>
<dbReference type="RefSeq" id="WP_316557709.1">
    <property type="nucleotide sequence ID" value="NZ_CP131059.1"/>
</dbReference>
<keyword evidence="3" id="KW-1185">Reference proteome</keyword>
<reference evidence="2 3" key="1">
    <citation type="submission" date="2023-07" db="EMBL/GenBank/DDBJ databases">
        <title>Closed genoem sequence of Methanomicrococcus sp. Hf6.</title>
        <authorList>
            <person name="Poehlein A."/>
            <person name="Protasov E."/>
            <person name="Platt K."/>
            <person name="Reeh H."/>
            <person name="Daniel R."/>
            <person name="Brune A."/>
        </authorList>
    </citation>
    <scope>NUCLEOTIDE SEQUENCE [LARGE SCALE GENOMIC DNA]</scope>
    <source>
        <strain evidence="2 3">Hf6</strain>
    </source>
</reference>
<dbReference type="InterPro" id="IPR012437">
    <property type="entry name" value="DUF1638"/>
</dbReference>
<dbReference type="KEGG" id="mehf:MmiHf6_00370"/>
<dbReference type="Pfam" id="PF07796">
    <property type="entry name" value="DUF1638"/>
    <property type="match status" value="1"/>
</dbReference>
<name>A0AA96UY47_9EURY</name>
<feature type="domain" description="DUF1638" evidence="1">
    <location>
        <begin position="84"/>
        <end position="254"/>
    </location>
</feature>